<reference evidence="1" key="1">
    <citation type="journal article" date="2020" name="New Phytol.">
        <title>Comparative genomics reveals dynamic genome evolution in host specialist ectomycorrhizal fungi.</title>
        <authorList>
            <person name="Lofgren L.A."/>
            <person name="Nguyen N.H."/>
            <person name="Vilgalys R."/>
            <person name="Ruytinx J."/>
            <person name="Liao H.L."/>
            <person name="Branco S."/>
            <person name="Kuo A."/>
            <person name="LaButti K."/>
            <person name="Lipzen A."/>
            <person name="Andreopoulos W."/>
            <person name="Pangilinan J."/>
            <person name="Riley R."/>
            <person name="Hundley H."/>
            <person name="Na H."/>
            <person name="Barry K."/>
            <person name="Grigoriev I.V."/>
            <person name="Stajich J.E."/>
            <person name="Kennedy P.G."/>
        </authorList>
    </citation>
    <scope>NUCLEOTIDE SEQUENCE</scope>
    <source>
        <strain evidence="1">FC203</strain>
    </source>
</reference>
<dbReference type="RefSeq" id="XP_041222917.1">
    <property type="nucleotide sequence ID" value="XM_041367546.1"/>
</dbReference>
<accession>A0AAD4HIF0</accession>
<evidence type="ECO:0000313" key="1">
    <source>
        <dbReference type="EMBL" id="KAG1897341.1"/>
    </source>
</evidence>
<evidence type="ECO:0000313" key="2">
    <source>
        <dbReference type="Proteomes" id="UP001195769"/>
    </source>
</evidence>
<organism evidence="1 2">
    <name type="scientific">Suillus fuscotomentosus</name>
    <dbReference type="NCBI Taxonomy" id="1912939"/>
    <lineage>
        <taxon>Eukaryota</taxon>
        <taxon>Fungi</taxon>
        <taxon>Dikarya</taxon>
        <taxon>Basidiomycota</taxon>
        <taxon>Agaricomycotina</taxon>
        <taxon>Agaricomycetes</taxon>
        <taxon>Agaricomycetidae</taxon>
        <taxon>Boletales</taxon>
        <taxon>Suillineae</taxon>
        <taxon>Suillaceae</taxon>
        <taxon>Suillus</taxon>
    </lineage>
</organism>
<sequence length="368" mass="40706">MSNIISTFLSTSQPSLDTHLEIEYTESALRSWLQARGTKILPDSLFVAVSVLLGSVDLHDLISLLDTSLREVATRKQLQPEEESGTALPVQTGRCLMEEMMYRAQMEVSLFSTAMANLCEQLNTTTNATNSPTSCLTPKKLSVDAVDYAGSCQEFRSAHFDCFPPTRYKCMAWLSACHKASALTSSHLHDRATEVGDNAGRILLHDSPQYLKDSSLHKPPLKPGDRIPYLPIYLKALVGDMTYRAYVSASVAETNKSLARTCNSDSSNAESKKLDELKSDFRIMYLKKQRAQAEVDMFAEAIARIVVGERDNFFASSFLKLTWMSLAEGTSDGSATTFESHPPDHINDWFDDWNSTSSLSSSSASAHL</sequence>
<gene>
    <name evidence="1" type="ORF">F5891DRAFT_1192044</name>
</gene>
<dbReference type="GeneID" id="64661844"/>
<dbReference type="Proteomes" id="UP001195769">
    <property type="component" value="Unassembled WGS sequence"/>
</dbReference>
<comment type="caution">
    <text evidence="1">The sequence shown here is derived from an EMBL/GenBank/DDBJ whole genome shotgun (WGS) entry which is preliminary data.</text>
</comment>
<name>A0AAD4HIF0_9AGAM</name>
<proteinExistence type="predicted"/>
<keyword evidence="2" id="KW-1185">Reference proteome</keyword>
<protein>
    <submittedName>
        <fullName evidence="1">Uncharacterized protein</fullName>
    </submittedName>
</protein>
<dbReference type="AlphaFoldDB" id="A0AAD4HIF0"/>
<dbReference type="EMBL" id="JABBWK010000047">
    <property type="protein sequence ID" value="KAG1897341.1"/>
    <property type="molecule type" value="Genomic_DNA"/>
</dbReference>